<keyword evidence="1" id="KW-0812">Transmembrane</keyword>
<dbReference type="EMBL" id="AYZE01000014">
    <property type="protein sequence ID" value="KRM90650.1"/>
    <property type="molecule type" value="Genomic_DNA"/>
</dbReference>
<dbReference type="STRING" id="1423729.FC80_GL000640"/>
<name>A0A0R2CH75_9LACO</name>
<proteinExistence type="predicted"/>
<feature type="transmembrane region" description="Helical" evidence="1">
    <location>
        <begin position="21"/>
        <end position="43"/>
    </location>
</feature>
<evidence type="ECO:0000256" key="1">
    <source>
        <dbReference type="SAM" id="Phobius"/>
    </source>
</evidence>
<keyword evidence="1" id="KW-1133">Transmembrane helix</keyword>
<keyword evidence="3" id="KW-1185">Reference proteome</keyword>
<reference evidence="2 3" key="1">
    <citation type="journal article" date="2015" name="Genome Announc.">
        <title>Expanding the biotechnology potential of lactobacilli through comparative genomics of 213 strains and associated genera.</title>
        <authorList>
            <person name="Sun Z."/>
            <person name="Harris H.M."/>
            <person name="McCann A."/>
            <person name="Guo C."/>
            <person name="Argimon S."/>
            <person name="Zhang W."/>
            <person name="Yang X."/>
            <person name="Jeffery I.B."/>
            <person name="Cooney J.C."/>
            <person name="Kagawa T.F."/>
            <person name="Liu W."/>
            <person name="Song Y."/>
            <person name="Salvetti E."/>
            <person name="Wrobel A."/>
            <person name="Rasinkangas P."/>
            <person name="Parkhill J."/>
            <person name="Rea M.C."/>
            <person name="O'Sullivan O."/>
            <person name="Ritari J."/>
            <person name="Douillard F.P."/>
            <person name="Paul Ross R."/>
            <person name="Yang R."/>
            <person name="Briner A.E."/>
            <person name="Felis G.E."/>
            <person name="de Vos W.M."/>
            <person name="Barrangou R."/>
            <person name="Klaenhammer T.R."/>
            <person name="Caufield P.W."/>
            <person name="Cui Y."/>
            <person name="Zhang H."/>
            <person name="O'Toole P.W."/>
        </authorList>
    </citation>
    <scope>NUCLEOTIDE SEQUENCE [LARGE SCALE GENOMIC DNA]</scope>
    <source>
        <strain evidence="2 3">DSM 21116</strain>
    </source>
</reference>
<evidence type="ECO:0000313" key="3">
    <source>
        <dbReference type="Proteomes" id="UP000051131"/>
    </source>
</evidence>
<dbReference type="PATRIC" id="fig|1423729.3.peg.647"/>
<accession>A0A0R2CH75</accession>
<evidence type="ECO:0000313" key="2">
    <source>
        <dbReference type="EMBL" id="KRM90650.1"/>
    </source>
</evidence>
<dbReference type="Proteomes" id="UP000051131">
    <property type="component" value="Unassembled WGS sequence"/>
</dbReference>
<feature type="transmembrane region" description="Helical" evidence="1">
    <location>
        <begin position="49"/>
        <end position="77"/>
    </location>
</feature>
<comment type="caution">
    <text evidence="2">The sequence shown here is derived from an EMBL/GenBank/DDBJ whole genome shotgun (WGS) entry which is preliminary data.</text>
</comment>
<keyword evidence="1" id="KW-0472">Membrane</keyword>
<sequence length="80" mass="8600">MSLTSKNDFRREFAKMSVVQNFLIMLSIIALIIMFVLLLSLSWGISFQVVAVGGVTSFVVAVGSTIIALCIGVLGIFSSK</sequence>
<dbReference type="AlphaFoldDB" id="A0A0R2CH75"/>
<organism evidence="2 3">
    <name type="scientific">Liquorilactobacillus cacaonum DSM 21116</name>
    <dbReference type="NCBI Taxonomy" id="1423729"/>
    <lineage>
        <taxon>Bacteria</taxon>
        <taxon>Bacillati</taxon>
        <taxon>Bacillota</taxon>
        <taxon>Bacilli</taxon>
        <taxon>Lactobacillales</taxon>
        <taxon>Lactobacillaceae</taxon>
        <taxon>Liquorilactobacillus</taxon>
    </lineage>
</organism>
<protein>
    <submittedName>
        <fullName evidence="2">Uncharacterized protein</fullName>
    </submittedName>
</protein>
<gene>
    <name evidence="2" type="ORF">FC80_GL000640</name>
</gene>